<proteinExistence type="predicted"/>
<evidence type="ECO:0000259" key="6">
    <source>
        <dbReference type="Pfam" id="PF04932"/>
    </source>
</evidence>
<sequence>MLITPTPQRVHPEVRGDRAVATLIGAALAVAVLAQGAFHPGPFVLVAALVVAAAGTAAVLALRRSRDRTHLTPAGTAALWWTAFALWAALRAVAAGDGLRALPTVAVALVLAATTVTTAGLTAGGRDVVRSVVLALGVVVAGAGWLGTAFHLAPLSMPSVGLWRAASTLTYANAAAAVLVIVLLVAVTTVDDARHRAVLCSVLLLGLAATMSRGGALGLAVGLVVLLAAREGRARLRSLARVPVATGFGLVGLLPSFPEGSAAQPLPAAAGLAAGAAVLLGGRARLVAFGGAVALAAAGVAVGPLGGAAPATLAVGAIADTRLNGGSSDRFALARETLDRLADSPLFGVGPGGLDLTYVNHAGQLVHAWFTHLEYLQVAAETGLVGLALVLAGALALERVS</sequence>
<dbReference type="RefSeq" id="WP_345421965.1">
    <property type="nucleotide sequence ID" value="NZ_BAABGT010000070.1"/>
</dbReference>
<gene>
    <name evidence="7" type="ORF">GCM10023175_44950</name>
</gene>
<keyword evidence="2 5" id="KW-0812">Transmembrane</keyword>
<feature type="transmembrane region" description="Helical" evidence="5">
    <location>
        <begin position="44"/>
        <end position="62"/>
    </location>
</feature>
<name>A0ABP8RWW4_9PSEU</name>
<dbReference type="PANTHER" id="PTHR37422:SF13">
    <property type="entry name" value="LIPOPOLYSACCHARIDE BIOSYNTHESIS PROTEIN PA4999-RELATED"/>
    <property type="match status" value="1"/>
</dbReference>
<dbReference type="Pfam" id="PF04932">
    <property type="entry name" value="Wzy_C"/>
    <property type="match status" value="1"/>
</dbReference>
<keyword evidence="4 5" id="KW-0472">Membrane</keyword>
<feature type="transmembrane region" description="Helical" evidence="5">
    <location>
        <begin position="202"/>
        <end position="229"/>
    </location>
</feature>
<comment type="subcellular location">
    <subcellularLocation>
        <location evidence="1">Membrane</location>
        <topology evidence="1">Multi-pass membrane protein</topology>
    </subcellularLocation>
</comment>
<dbReference type="EMBL" id="BAABGT010000070">
    <property type="protein sequence ID" value="GAA4552026.1"/>
    <property type="molecule type" value="Genomic_DNA"/>
</dbReference>
<evidence type="ECO:0000313" key="7">
    <source>
        <dbReference type="EMBL" id="GAA4552026.1"/>
    </source>
</evidence>
<feature type="transmembrane region" description="Helical" evidence="5">
    <location>
        <begin position="287"/>
        <end position="306"/>
    </location>
</feature>
<feature type="transmembrane region" description="Helical" evidence="5">
    <location>
        <begin position="128"/>
        <end position="150"/>
    </location>
</feature>
<evidence type="ECO:0000256" key="4">
    <source>
        <dbReference type="ARBA" id="ARBA00023136"/>
    </source>
</evidence>
<evidence type="ECO:0000256" key="3">
    <source>
        <dbReference type="ARBA" id="ARBA00022989"/>
    </source>
</evidence>
<dbReference type="PANTHER" id="PTHR37422">
    <property type="entry name" value="TEICHURONIC ACID BIOSYNTHESIS PROTEIN TUAE"/>
    <property type="match status" value="1"/>
</dbReference>
<feature type="transmembrane region" description="Helical" evidence="5">
    <location>
        <begin position="262"/>
        <end position="280"/>
    </location>
</feature>
<dbReference type="InterPro" id="IPR007016">
    <property type="entry name" value="O-antigen_ligase-rel_domated"/>
</dbReference>
<protein>
    <recommendedName>
        <fullName evidence="6">O-antigen ligase-related domain-containing protein</fullName>
    </recommendedName>
</protein>
<accession>A0ABP8RWW4</accession>
<reference evidence="8" key="1">
    <citation type="journal article" date="2019" name="Int. J. Syst. Evol. Microbiol.">
        <title>The Global Catalogue of Microorganisms (GCM) 10K type strain sequencing project: providing services to taxonomists for standard genome sequencing and annotation.</title>
        <authorList>
            <consortium name="The Broad Institute Genomics Platform"/>
            <consortium name="The Broad Institute Genome Sequencing Center for Infectious Disease"/>
            <person name="Wu L."/>
            <person name="Ma J."/>
        </authorList>
    </citation>
    <scope>NUCLEOTIDE SEQUENCE [LARGE SCALE GENOMIC DNA]</scope>
    <source>
        <strain evidence="8">JCM 17906</strain>
    </source>
</reference>
<feature type="domain" description="O-antigen ligase-related" evidence="6">
    <location>
        <begin position="270"/>
        <end position="391"/>
    </location>
</feature>
<evidence type="ECO:0000256" key="2">
    <source>
        <dbReference type="ARBA" id="ARBA00022692"/>
    </source>
</evidence>
<feature type="transmembrane region" description="Helical" evidence="5">
    <location>
        <begin position="74"/>
        <end position="95"/>
    </location>
</feature>
<feature type="transmembrane region" description="Helical" evidence="5">
    <location>
        <begin position="20"/>
        <end position="38"/>
    </location>
</feature>
<keyword evidence="8" id="KW-1185">Reference proteome</keyword>
<feature type="transmembrane region" description="Helical" evidence="5">
    <location>
        <begin position="375"/>
        <end position="397"/>
    </location>
</feature>
<organism evidence="7 8">
    <name type="scientific">Pseudonocardia xishanensis</name>
    <dbReference type="NCBI Taxonomy" id="630995"/>
    <lineage>
        <taxon>Bacteria</taxon>
        <taxon>Bacillati</taxon>
        <taxon>Actinomycetota</taxon>
        <taxon>Actinomycetes</taxon>
        <taxon>Pseudonocardiales</taxon>
        <taxon>Pseudonocardiaceae</taxon>
        <taxon>Pseudonocardia</taxon>
    </lineage>
</organism>
<feature type="transmembrane region" description="Helical" evidence="5">
    <location>
        <begin position="170"/>
        <end position="190"/>
    </location>
</feature>
<dbReference type="Proteomes" id="UP001501598">
    <property type="component" value="Unassembled WGS sequence"/>
</dbReference>
<feature type="transmembrane region" description="Helical" evidence="5">
    <location>
        <begin position="101"/>
        <end position="121"/>
    </location>
</feature>
<evidence type="ECO:0000313" key="8">
    <source>
        <dbReference type="Proteomes" id="UP001501598"/>
    </source>
</evidence>
<comment type="caution">
    <text evidence="7">The sequence shown here is derived from an EMBL/GenBank/DDBJ whole genome shotgun (WGS) entry which is preliminary data.</text>
</comment>
<evidence type="ECO:0000256" key="5">
    <source>
        <dbReference type="SAM" id="Phobius"/>
    </source>
</evidence>
<keyword evidence="3 5" id="KW-1133">Transmembrane helix</keyword>
<evidence type="ECO:0000256" key="1">
    <source>
        <dbReference type="ARBA" id="ARBA00004141"/>
    </source>
</evidence>
<dbReference type="InterPro" id="IPR051533">
    <property type="entry name" value="WaaL-like"/>
</dbReference>